<dbReference type="NCBIfam" id="TIGR04183">
    <property type="entry name" value="Por_Secre_tail"/>
    <property type="match status" value="1"/>
</dbReference>
<accession>A0A2D0N7P8</accession>
<dbReference type="InterPro" id="IPR026444">
    <property type="entry name" value="Secre_tail"/>
</dbReference>
<proteinExistence type="predicted"/>
<reference evidence="2 3" key="1">
    <citation type="submission" date="2017-10" db="EMBL/GenBank/DDBJ databases">
        <title>The draft genome sequence of Lewinella nigricans NBRC 102662.</title>
        <authorList>
            <person name="Wang K."/>
        </authorList>
    </citation>
    <scope>NUCLEOTIDE SEQUENCE [LARGE SCALE GENOMIC DNA]</scope>
    <source>
        <strain evidence="2 3">NBRC 102662</strain>
    </source>
</reference>
<protein>
    <recommendedName>
        <fullName evidence="1">Secretion system C-terminal sorting domain-containing protein</fullName>
    </recommendedName>
</protein>
<evidence type="ECO:0000313" key="3">
    <source>
        <dbReference type="Proteomes" id="UP000223913"/>
    </source>
</evidence>
<evidence type="ECO:0000259" key="1">
    <source>
        <dbReference type="Pfam" id="PF18962"/>
    </source>
</evidence>
<organism evidence="2 3">
    <name type="scientific">Flavilitoribacter nigricans (strain ATCC 23147 / DSM 23189 / NBRC 102662 / NCIMB 1420 / SS-2)</name>
    <name type="common">Lewinella nigricans</name>
    <dbReference type="NCBI Taxonomy" id="1122177"/>
    <lineage>
        <taxon>Bacteria</taxon>
        <taxon>Pseudomonadati</taxon>
        <taxon>Bacteroidota</taxon>
        <taxon>Saprospiria</taxon>
        <taxon>Saprospirales</taxon>
        <taxon>Lewinellaceae</taxon>
        <taxon>Flavilitoribacter</taxon>
    </lineage>
</organism>
<gene>
    <name evidence="2" type="ORF">CRP01_23475</name>
</gene>
<dbReference type="AlphaFoldDB" id="A0A2D0N7P8"/>
<sequence length="399" mass="44528">MSTLQAIMTKRSSIIKKHLMKSPIFFLLGWSLVIVSGLSAQTEYKVYPGDTNNDGIVNVRDLLPIGLAFGREVNARADMDIDWTAKLAIDSLGLFLPNTLVNYVHINSNGDRLINAADMDAIRLNYDSTITDELPPAWAPEMIAPVSYCPELKIYFDRDTAFLQDTFFAEIWLEFPVGQEVAPADGILGLSFAFRYPLDNIDDQATEIIPNTEDPTAEILYVTANAQTVALEKVVPPGRGDVAAAGRGFNVFLQSLLICKVGIVVEDMIFRSPADRPFWIDILPESVLMINDREERFEFCLPPPDTIILSDRISGIKDIDANASLRLWPNPSTGSFELSLPAKAERISLLDPTGQLCWQQDIPALKQLSVHLPDLPAGSYFLLIESREKTYRKRLILIR</sequence>
<keyword evidence="3" id="KW-1185">Reference proteome</keyword>
<evidence type="ECO:0000313" key="2">
    <source>
        <dbReference type="EMBL" id="PHN04159.1"/>
    </source>
</evidence>
<name>A0A2D0N7P8_FLAN2</name>
<dbReference type="Proteomes" id="UP000223913">
    <property type="component" value="Unassembled WGS sequence"/>
</dbReference>
<dbReference type="InterPro" id="IPR018247">
    <property type="entry name" value="EF_Hand_1_Ca_BS"/>
</dbReference>
<comment type="caution">
    <text evidence="2">The sequence shown here is derived from an EMBL/GenBank/DDBJ whole genome shotgun (WGS) entry which is preliminary data.</text>
</comment>
<dbReference type="PROSITE" id="PS00018">
    <property type="entry name" value="EF_HAND_1"/>
    <property type="match status" value="1"/>
</dbReference>
<dbReference type="EMBL" id="PDUD01000027">
    <property type="protein sequence ID" value="PHN04159.1"/>
    <property type="molecule type" value="Genomic_DNA"/>
</dbReference>
<feature type="domain" description="Secretion system C-terminal sorting" evidence="1">
    <location>
        <begin position="327"/>
        <end position="396"/>
    </location>
</feature>
<dbReference type="Pfam" id="PF18962">
    <property type="entry name" value="Por_Secre_tail"/>
    <property type="match status" value="1"/>
</dbReference>